<dbReference type="RefSeq" id="WP_152783939.1">
    <property type="nucleotide sequence ID" value="NZ_BAABEQ010000007.1"/>
</dbReference>
<proteinExistence type="predicted"/>
<dbReference type="Proteomes" id="UP000326979">
    <property type="component" value="Unassembled WGS sequence"/>
</dbReference>
<dbReference type="EMBL" id="VJZE01000075">
    <property type="protein sequence ID" value="MPY40950.1"/>
    <property type="molecule type" value="Genomic_DNA"/>
</dbReference>
<feature type="region of interest" description="Disordered" evidence="1">
    <location>
        <begin position="19"/>
        <end position="75"/>
    </location>
</feature>
<sequence>MCALSLSGLLLVTGCSGGVEPGGGKATGEPKATKAPAKGDGASGASDSDAAADPSPAPTRLDFTPDPARAPKSRADAVRLAEKVAAGPELWGAGYVLASPDSDPGSWPVLDDACVWQREPVPDGVLASITRYSELPAADGKGPIRVSATVTVHKDVDGADWEQASTLEEALRCPEQVLHAGERVSGLTSIGMPLGRNGNEYAEDSIYETGLYQSDTKGGPYPYAWTQARIGQVTVAATGRASKGRTDAELSQAMAETQSTMLIRLEGELEAAG</sequence>
<dbReference type="AlphaFoldDB" id="A0A5N8W0B7"/>
<dbReference type="OrthoDB" id="4315546at2"/>
<gene>
    <name evidence="2" type="ORF">FNH04_13860</name>
</gene>
<organism evidence="2 3">
    <name type="scientific">Streptomyces phyllanthi</name>
    <dbReference type="NCBI Taxonomy" id="1803180"/>
    <lineage>
        <taxon>Bacteria</taxon>
        <taxon>Bacillati</taxon>
        <taxon>Actinomycetota</taxon>
        <taxon>Actinomycetes</taxon>
        <taxon>Kitasatosporales</taxon>
        <taxon>Streptomycetaceae</taxon>
        <taxon>Streptomyces</taxon>
    </lineage>
</organism>
<reference evidence="2 3" key="1">
    <citation type="submission" date="2019-07" db="EMBL/GenBank/DDBJ databases">
        <title>New species of Amycolatopsis and Streptomyces.</title>
        <authorList>
            <person name="Duangmal K."/>
            <person name="Teo W.F.A."/>
            <person name="Lipun K."/>
        </authorList>
    </citation>
    <scope>NUCLEOTIDE SEQUENCE [LARGE SCALE GENOMIC DNA]</scope>
    <source>
        <strain evidence="2 3">TISTR 2346</strain>
    </source>
</reference>
<name>A0A5N8W0B7_9ACTN</name>
<evidence type="ECO:0000256" key="1">
    <source>
        <dbReference type="SAM" id="MobiDB-lite"/>
    </source>
</evidence>
<evidence type="ECO:0000313" key="2">
    <source>
        <dbReference type="EMBL" id="MPY40950.1"/>
    </source>
</evidence>
<comment type="caution">
    <text evidence="2">The sequence shown here is derived from an EMBL/GenBank/DDBJ whole genome shotgun (WGS) entry which is preliminary data.</text>
</comment>
<protein>
    <submittedName>
        <fullName evidence="2">Uncharacterized protein</fullName>
    </submittedName>
</protein>
<evidence type="ECO:0000313" key="3">
    <source>
        <dbReference type="Proteomes" id="UP000326979"/>
    </source>
</evidence>
<feature type="compositionally biased region" description="Low complexity" evidence="1">
    <location>
        <begin position="34"/>
        <end position="54"/>
    </location>
</feature>
<keyword evidence="3" id="KW-1185">Reference proteome</keyword>
<accession>A0A5N8W0B7</accession>